<reference evidence="1" key="2">
    <citation type="submission" date="2021-08" db="EMBL/GenBank/DDBJ databases">
        <authorList>
            <person name="Tani A."/>
            <person name="Ola A."/>
            <person name="Ogura Y."/>
            <person name="Katsura K."/>
            <person name="Hayashi T."/>
        </authorList>
    </citation>
    <scope>NUCLEOTIDE SEQUENCE</scope>
    <source>
        <strain evidence="1">KCTC 52305</strain>
    </source>
</reference>
<evidence type="ECO:0000313" key="2">
    <source>
        <dbReference type="Proteomes" id="UP001055167"/>
    </source>
</evidence>
<protein>
    <recommendedName>
        <fullName evidence="3">AAA family ATPase</fullName>
    </recommendedName>
</protein>
<organism evidence="1 2">
    <name type="scientific">Methylobacterium crusticola</name>
    <dbReference type="NCBI Taxonomy" id="1697972"/>
    <lineage>
        <taxon>Bacteria</taxon>
        <taxon>Pseudomonadati</taxon>
        <taxon>Pseudomonadota</taxon>
        <taxon>Alphaproteobacteria</taxon>
        <taxon>Hyphomicrobiales</taxon>
        <taxon>Methylobacteriaceae</taxon>
        <taxon>Methylobacterium</taxon>
    </lineage>
</organism>
<evidence type="ECO:0008006" key="3">
    <source>
        <dbReference type="Google" id="ProtNLM"/>
    </source>
</evidence>
<sequence length="370" mass="39196">MDLLAGFTFAGARPISQPEWLVKGLLPVKGVAYLGGQSGAGKTFTLIDLGVSAALGEPFFGKKIPEPVATLILAAEGEGTLDARLQAATLVRAEGATLPIVWMGDVPNLADEGEVKKLIPKVKALAQHLRDTFGMRLGIIAIDTMAAAFALKDENDAAEAQRAIRIMRKLGDSVGALVLAVHHYGKGEETGLRGSSAYRAGSDAVLSVLADRNHVTGEVSNRSLALAKSRYGVEGPIAGFDLKFVPLGIDDDAEEFGACVIEPNLGAPPLATRHKAPVKDPAPIIALKAAFVEIGHAAQDVPVMGSGPFVRALTVEQIRPEFRRRYISGDTDPDKAAAAARQSLKRALEQAPKHGFHVAQWGGQEWIWQA</sequence>
<gene>
    <name evidence="1" type="ORF">OPKNFCMD_5252</name>
</gene>
<evidence type="ECO:0000313" key="1">
    <source>
        <dbReference type="EMBL" id="GJD52486.1"/>
    </source>
</evidence>
<reference evidence="1" key="1">
    <citation type="journal article" date="2021" name="Front. Microbiol.">
        <title>Comprehensive Comparative Genomics and Phenotyping of Methylobacterium Species.</title>
        <authorList>
            <person name="Alessa O."/>
            <person name="Ogura Y."/>
            <person name="Fujitani Y."/>
            <person name="Takami H."/>
            <person name="Hayashi T."/>
            <person name="Sahin N."/>
            <person name="Tani A."/>
        </authorList>
    </citation>
    <scope>NUCLEOTIDE SEQUENCE</scope>
    <source>
        <strain evidence="1">KCTC 52305</strain>
    </source>
</reference>
<name>A0ABQ4R467_9HYPH</name>
<dbReference type="Gene3D" id="3.40.50.300">
    <property type="entry name" value="P-loop containing nucleotide triphosphate hydrolases"/>
    <property type="match status" value="1"/>
</dbReference>
<dbReference type="EMBL" id="BPQH01000019">
    <property type="protein sequence ID" value="GJD52486.1"/>
    <property type="molecule type" value="Genomic_DNA"/>
</dbReference>
<keyword evidence="2" id="KW-1185">Reference proteome</keyword>
<proteinExistence type="predicted"/>
<dbReference type="Pfam" id="PF13481">
    <property type="entry name" value="AAA_25"/>
    <property type="match status" value="1"/>
</dbReference>
<dbReference type="SUPFAM" id="SSF52540">
    <property type="entry name" value="P-loop containing nucleoside triphosphate hydrolases"/>
    <property type="match status" value="1"/>
</dbReference>
<dbReference type="InterPro" id="IPR027417">
    <property type="entry name" value="P-loop_NTPase"/>
</dbReference>
<dbReference type="Proteomes" id="UP001055167">
    <property type="component" value="Unassembled WGS sequence"/>
</dbReference>
<comment type="caution">
    <text evidence="1">The sequence shown here is derived from an EMBL/GenBank/DDBJ whole genome shotgun (WGS) entry which is preliminary data.</text>
</comment>
<accession>A0ABQ4R467</accession>